<sequence>MLKAFVKCYNNAMFEYKIVTIKDGIFTNDFGNNSSKIEELLNSLGREGWELVQSSITDTAGILTERSEIVFIFKRNKQFINPFKANN</sequence>
<gene>
    <name evidence="1" type="ORF">G6CMJM_00280</name>
</gene>
<proteinExistence type="predicted"/>
<dbReference type="EMBL" id="PRLK01000003">
    <property type="protein sequence ID" value="RYC72784.1"/>
    <property type="molecule type" value="Genomic_DNA"/>
</dbReference>
<accession>A0ABY0FK27</accession>
<evidence type="ECO:0000313" key="2">
    <source>
        <dbReference type="Proteomes" id="UP001190925"/>
    </source>
</evidence>
<protein>
    <recommendedName>
        <fullName evidence="3">DUF4177 domain-containing protein</fullName>
    </recommendedName>
</protein>
<reference evidence="1 2" key="2">
    <citation type="journal article" date="2020" name="Cell Rep.">
        <title>Acquisition and Adaptation of Ultra-small Parasitic Reduced Genome Bacteria to Mammalian Hosts.</title>
        <authorList>
            <person name="McLean J.S."/>
            <person name="Bor B."/>
            <person name="Kerns K.A."/>
            <person name="Liu Q."/>
            <person name="To T.T."/>
            <person name="Solden L."/>
            <person name="Hendrickson E.L."/>
            <person name="Wrighton K."/>
            <person name="Shi W."/>
            <person name="He X."/>
        </authorList>
    </citation>
    <scope>NUCLEOTIDE SEQUENCE [LARGE SCALE GENOMIC DNA]</scope>
    <source>
        <strain evidence="1 2">TM7_CMJM_G6_1_HOT_870</strain>
    </source>
</reference>
<name>A0ABY0FK27_9BACT</name>
<evidence type="ECO:0008006" key="3">
    <source>
        <dbReference type="Google" id="ProtNLM"/>
    </source>
</evidence>
<reference evidence="1 2" key="1">
    <citation type="journal article" date="2018" name="bioRxiv">
        <title>Evidence of independent acquisition and adaption of ultra-small bacteria to human hosts across the highly diverse yet reduced genomes of the phylum Saccharibacteria.</title>
        <authorList>
            <person name="McLean J.S."/>
            <person name="Bor B."/>
            <person name="To T.T."/>
            <person name="Liu Q."/>
            <person name="Kearns K.A."/>
            <person name="Solden L.M."/>
            <person name="Wrighton K.C."/>
            <person name="He X."/>
            <person name="Shi W."/>
        </authorList>
    </citation>
    <scope>NUCLEOTIDE SEQUENCE [LARGE SCALE GENOMIC DNA]</scope>
    <source>
        <strain evidence="1 2">TM7_CMJM_G6_1_HOT_870</strain>
    </source>
</reference>
<dbReference type="InterPro" id="IPR025234">
    <property type="entry name" value="YjzH-like"/>
</dbReference>
<dbReference type="Proteomes" id="UP001190925">
    <property type="component" value="Unassembled WGS sequence"/>
</dbReference>
<comment type="caution">
    <text evidence="1">The sequence shown here is derived from an EMBL/GenBank/DDBJ whole genome shotgun (WGS) entry which is preliminary data.</text>
</comment>
<organism evidence="1 2">
    <name type="scientific">Candidatus Nanogingivalis gingivitcus</name>
    <dbReference type="NCBI Taxonomy" id="2171992"/>
    <lineage>
        <taxon>Bacteria</taxon>
        <taxon>Candidatus Saccharimonadota</taxon>
        <taxon>Candidatus Nanosyncoccalia</taxon>
        <taxon>Candidatus Nanogingivales</taxon>
        <taxon>Candidatus Nanogingivalaceae</taxon>
        <taxon>Candidatus Nanogingivalis</taxon>
    </lineage>
</organism>
<evidence type="ECO:0000313" key="1">
    <source>
        <dbReference type="EMBL" id="RYC72784.1"/>
    </source>
</evidence>
<dbReference type="Pfam" id="PF13783">
    <property type="entry name" value="DUF4177"/>
    <property type="match status" value="1"/>
</dbReference>
<keyword evidence="2" id="KW-1185">Reference proteome</keyword>